<protein>
    <submittedName>
        <fullName evidence="2">Uncharacterized protein</fullName>
    </submittedName>
</protein>
<accession>A0AAV3YSU6</accession>
<sequence>MPSVRRRRFLYIASSKQGDLRFSGSPSGQGAGGEAQTHGKRVPADLRADSQPAEDSCLNWHVPEPPQGPGLPGEDLVLALVRSLAWMWGLGGD</sequence>
<keyword evidence="3" id="KW-1185">Reference proteome</keyword>
<evidence type="ECO:0000256" key="1">
    <source>
        <dbReference type="SAM" id="MobiDB-lite"/>
    </source>
</evidence>
<dbReference type="AlphaFoldDB" id="A0AAV3YSU6"/>
<evidence type="ECO:0000313" key="3">
    <source>
        <dbReference type="Proteomes" id="UP000735302"/>
    </source>
</evidence>
<proteinExistence type="predicted"/>
<gene>
    <name evidence="2" type="ORF">PoB_001264900</name>
</gene>
<dbReference type="EMBL" id="BLXT01001496">
    <property type="protein sequence ID" value="GFN86143.1"/>
    <property type="molecule type" value="Genomic_DNA"/>
</dbReference>
<dbReference type="Proteomes" id="UP000735302">
    <property type="component" value="Unassembled WGS sequence"/>
</dbReference>
<name>A0AAV3YSU6_9GAST</name>
<feature type="region of interest" description="Disordered" evidence="1">
    <location>
        <begin position="18"/>
        <end position="44"/>
    </location>
</feature>
<evidence type="ECO:0000313" key="2">
    <source>
        <dbReference type="EMBL" id="GFN86143.1"/>
    </source>
</evidence>
<reference evidence="2 3" key="1">
    <citation type="journal article" date="2021" name="Elife">
        <title>Chloroplast acquisition without the gene transfer in kleptoplastic sea slugs, Plakobranchus ocellatus.</title>
        <authorList>
            <person name="Maeda T."/>
            <person name="Takahashi S."/>
            <person name="Yoshida T."/>
            <person name="Shimamura S."/>
            <person name="Takaki Y."/>
            <person name="Nagai Y."/>
            <person name="Toyoda A."/>
            <person name="Suzuki Y."/>
            <person name="Arimoto A."/>
            <person name="Ishii H."/>
            <person name="Satoh N."/>
            <person name="Nishiyama T."/>
            <person name="Hasebe M."/>
            <person name="Maruyama T."/>
            <person name="Minagawa J."/>
            <person name="Obokata J."/>
            <person name="Shigenobu S."/>
        </authorList>
    </citation>
    <scope>NUCLEOTIDE SEQUENCE [LARGE SCALE GENOMIC DNA]</scope>
</reference>
<comment type="caution">
    <text evidence="2">The sequence shown here is derived from an EMBL/GenBank/DDBJ whole genome shotgun (WGS) entry which is preliminary data.</text>
</comment>
<organism evidence="2 3">
    <name type="scientific">Plakobranchus ocellatus</name>
    <dbReference type="NCBI Taxonomy" id="259542"/>
    <lineage>
        <taxon>Eukaryota</taxon>
        <taxon>Metazoa</taxon>
        <taxon>Spiralia</taxon>
        <taxon>Lophotrochozoa</taxon>
        <taxon>Mollusca</taxon>
        <taxon>Gastropoda</taxon>
        <taxon>Heterobranchia</taxon>
        <taxon>Euthyneura</taxon>
        <taxon>Panpulmonata</taxon>
        <taxon>Sacoglossa</taxon>
        <taxon>Placobranchoidea</taxon>
        <taxon>Plakobranchidae</taxon>
        <taxon>Plakobranchus</taxon>
    </lineage>
</organism>